<feature type="chain" id="PRO_5015529057" description="IPTL-CTERM protein sorting domain-containing protein" evidence="2">
    <location>
        <begin position="27"/>
        <end position="257"/>
    </location>
</feature>
<proteinExistence type="predicted"/>
<dbReference type="KEGG" id="otk:C6570_03590"/>
<organism evidence="3 4">
    <name type="scientific">Ottowia oryzae</name>
    <dbReference type="NCBI Taxonomy" id="2109914"/>
    <lineage>
        <taxon>Bacteria</taxon>
        <taxon>Pseudomonadati</taxon>
        <taxon>Pseudomonadota</taxon>
        <taxon>Betaproteobacteria</taxon>
        <taxon>Burkholderiales</taxon>
        <taxon>Comamonadaceae</taxon>
        <taxon>Ottowia</taxon>
    </lineage>
</organism>
<evidence type="ECO:0000313" key="3">
    <source>
        <dbReference type="EMBL" id="AVO33437.1"/>
    </source>
</evidence>
<protein>
    <recommendedName>
        <fullName evidence="5">IPTL-CTERM protein sorting domain-containing protein</fullName>
    </recommendedName>
</protein>
<feature type="transmembrane region" description="Helical" evidence="1">
    <location>
        <begin position="230"/>
        <end position="249"/>
    </location>
</feature>
<evidence type="ECO:0000256" key="2">
    <source>
        <dbReference type="SAM" id="SignalP"/>
    </source>
</evidence>
<dbReference type="OrthoDB" id="8913337at2"/>
<feature type="signal peptide" evidence="2">
    <location>
        <begin position="1"/>
        <end position="26"/>
    </location>
</feature>
<keyword evidence="1" id="KW-0812">Transmembrane</keyword>
<name>A0A2S0MC90_9BURK</name>
<dbReference type="Proteomes" id="UP000239709">
    <property type="component" value="Chromosome"/>
</dbReference>
<dbReference type="EMBL" id="CP027666">
    <property type="protein sequence ID" value="AVO33437.1"/>
    <property type="molecule type" value="Genomic_DNA"/>
</dbReference>
<dbReference type="RefSeq" id="WP_106702000.1">
    <property type="nucleotide sequence ID" value="NZ_CP027666.1"/>
</dbReference>
<accession>A0A2S0MC90</accession>
<keyword evidence="2" id="KW-0732">Signal</keyword>
<reference evidence="3 4" key="1">
    <citation type="submission" date="2018-03" db="EMBL/GenBank/DDBJ databases">
        <title>Genome sequencing of Ottowia sp.</title>
        <authorList>
            <person name="Kim S.-J."/>
            <person name="Heo J."/>
            <person name="Kwon S.-W."/>
        </authorList>
    </citation>
    <scope>NUCLEOTIDE SEQUENCE [LARGE SCALE GENOMIC DNA]</scope>
    <source>
        <strain evidence="3 4">KADR8-3</strain>
    </source>
</reference>
<gene>
    <name evidence="3" type="ORF">C6570_03590</name>
</gene>
<evidence type="ECO:0000313" key="4">
    <source>
        <dbReference type="Proteomes" id="UP000239709"/>
    </source>
</evidence>
<keyword evidence="1" id="KW-0472">Membrane</keyword>
<dbReference type="AlphaFoldDB" id="A0A2S0MC90"/>
<keyword evidence="4" id="KW-1185">Reference proteome</keyword>
<evidence type="ECO:0000256" key="1">
    <source>
        <dbReference type="SAM" id="Phobius"/>
    </source>
</evidence>
<keyword evidence="1" id="KW-1133">Transmembrane helix</keyword>
<dbReference type="Gene3D" id="2.60.120.260">
    <property type="entry name" value="Galactose-binding domain-like"/>
    <property type="match status" value="1"/>
</dbReference>
<evidence type="ECO:0008006" key="5">
    <source>
        <dbReference type="Google" id="ProtNLM"/>
    </source>
</evidence>
<sequence>MKKSVLLASTASALFLAGGPTTTAVAQTAAPRTVTCASTAVFNTGADGAGGKLALSNVADPSWGYATGSGSSYPPPSTTWGTPVTGQLSTSAWVWTDSDTVSPQAQWLTRDATLNGSPNNYYRYVFNLAANVDPAQLQVTTTYYADDGVTAIYVNGQAAPSLQPNAWATGSPRETVPGSTTLSGNWVAGTNEVIVAVGNSGNSPSGLLVNTAIANCASLAAPAQVPTMEVWGLASLAALMSLGASFGLARRSRRRSA</sequence>